<evidence type="ECO:0000313" key="8">
    <source>
        <dbReference type="Proteomes" id="UP000295705"/>
    </source>
</evidence>
<dbReference type="InterPro" id="IPR016166">
    <property type="entry name" value="FAD-bd_PCMH"/>
</dbReference>
<organism evidence="7 8">
    <name type="scientific">Actinomycetospora succinea</name>
    <dbReference type="NCBI Taxonomy" id="663603"/>
    <lineage>
        <taxon>Bacteria</taxon>
        <taxon>Bacillati</taxon>
        <taxon>Actinomycetota</taxon>
        <taxon>Actinomycetes</taxon>
        <taxon>Pseudonocardiales</taxon>
        <taxon>Pseudonocardiaceae</taxon>
        <taxon>Actinomycetospora</taxon>
    </lineage>
</organism>
<evidence type="ECO:0000256" key="2">
    <source>
        <dbReference type="ARBA" id="ARBA00005466"/>
    </source>
</evidence>
<comment type="cofactor">
    <cofactor evidence="1">
        <name>FAD</name>
        <dbReference type="ChEBI" id="CHEBI:57692"/>
    </cofactor>
</comment>
<evidence type="ECO:0000256" key="1">
    <source>
        <dbReference type="ARBA" id="ARBA00001974"/>
    </source>
</evidence>
<evidence type="ECO:0000256" key="4">
    <source>
        <dbReference type="ARBA" id="ARBA00022827"/>
    </source>
</evidence>
<dbReference type="SUPFAM" id="SSF56176">
    <property type="entry name" value="FAD-binding/transporter-associated domain-like"/>
    <property type="match status" value="1"/>
</dbReference>
<dbReference type="InterPro" id="IPR016169">
    <property type="entry name" value="FAD-bd_PCMH_sub2"/>
</dbReference>
<proteinExistence type="inferred from homology"/>
<dbReference type="InterPro" id="IPR016167">
    <property type="entry name" value="FAD-bd_PCMH_sub1"/>
</dbReference>
<dbReference type="Gene3D" id="3.40.462.20">
    <property type="match status" value="1"/>
</dbReference>
<evidence type="ECO:0000256" key="3">
    <source>
        <dbReference type="ARBA" id="ARBA00022630"/>
    </source>
</evidence>
<dbReference type="EMBL" id="SNYO01000001">
    <property type="protein sequence ID" value="TDQ65372.1"/>
    <property type="molecule type" value="Genomic_DNA"/>
</dbReference>
<dbReference type="AlphaFoldDB" id="A0A4R6VND4"/>
<dbReference type="Proteomes" id="UP000295705">
    <property type="component" value="Unassembled WGS sequence"/>
</dbReference>
<dbReference type="InterPro" id="IPR050416">
    <property type="entry name" value="FAD-linked_Oxidoreductase"/>
</dbReference>
<dbReference type="InterPro" id="IPR012951">
    <property type="entry name" value="BBE"/>
</dbReference>
<name>A0A4R6VND4_9PSEU</name>
<dbReference type="PANTHER" id="PTHR42973">
    <property type="entry name" value="BINDING OXIDOREDUCTASE, PUTATIVE (AFU_ORTHOLOGUE AFUA_1G17690)-RELATED"/>
    <property type="match status" value="1"/>
</dbReference>
<feature type="domain" description="FAD-binding PCMH-type" evidence="6">
    <location>
        <begin position="38"/>
        <end position="209"/>
    </location>
</feature>
<evidence type="ECO:0000259" key="6">
    <source>
        <dbReference type="PROSITE" id="PS51387"/>
    </source>
</evidence>
<comment type="caution">
    <text evidence="7">The sequence shown here is derived from an EMBL/GenBank/DDBJ whole genome shotgun (WGS) entry which is preliminary data.</text>
</comment>
<dbReference type="PROSITE" id="PS51387">
    <property type="entry name" value="FAD_PCMH"/>
    <property type="match status" value="1"/>
</dbReference>
<gene>
    <name evidence="7" type="ORF">EV188_101622</name>
</gene>
<dbReference type="GO" id="GO:0071949">
    <property type="term" value="F:FAD binding"/>
    <property type="evidence" value="ECO:0007669"/>
    <property type="project" value="InterPro"/>
</dbReference>
<dbReference type="InterPro" id="IPR036318">
    <property type="entry name" value="FAD-bd_PCMH-like_sf"/>
</dbReference>
<protein>
    <submittedName>
        <fullName evidence="7">FAD/FMN-containing dehydrogenase</fullName>
    </submittedName>
</protein>
<dbReference type="Gene3D" id="3.30.43.10">
    <property type="entry name" value="Uridine Diphospho-n-acetylenolpyruvylglucosamine Reductase, domain 2"/>
    <property type="match status" value="1"/>
</dbReference>
<accession>A0A4R6VND4</accession>
<keyword evidence="5" id="KW-0560">Oxidoreductase</keyword>
<dbReference type="PANTHER" id="PTHR42973:SF39">
    <property type="entry name" value="FAD-BINDING PCMH-TYPE DOMAIN-CONTAINING PROTEIN"/>
    <property type="match status" value="1"/>
</dbReference>
<evidence type="ECO:0000313" key="7">
    <source>
        <dbReference type="EMBL" id="TDQ65372.1"/>
    </source>
</evidence>
<dbReference type="InterPro" id="IPR006094">
    <property type="entry name" value="Oxid_FAD_bind_N"/>
</dbReference>
<dbReference type="OrthoDB" id="9775082at2"/>
<dbReference type="Gene3D" id="3.30.465.10">
    <property type="match status" value="1"/>
</dbReference>
<reference evidence="7 8" key="1">
    <citation type="submission" date="2019-03" db="EMBL/GenBank/DDBJ databases">
        <title>Genomic Encyclopedia of Type Strains, Phase IV (KMG-IV): sequencing the most valuable type-strain genomes for metagenomic binning, comparative biology and taxonomic classification.</title>
        <authorList>
            <person name="Goeker M."/>
        </authorList>
    </citation>
    <scope>NUCLEOTIDE SEQUENCE [LARGE SCALE GENOMIC DNA]</scope>
    <source>
        <strain evidence="7 8">DSM 45775</strain>
    </source>
</reference>
<keyword evidence="4" id="KW-0274">FAD</keyword>
<dbReference type="RefSeq" id="WP_133824735.1">
    <property type="nucleotide sequence ID" value="NZ_BAABHR010000023.1"/>
</dbReference>
<dbReference type="GO" id="GO:0016491">
    <property type="term" value="F:oxidoreductase activity"/>
    <property type="evidence" value="ECO:0007669"/>
    <property type="project" value="UniProtKB-KW"/>
</dbReference>
<dbReference type="Pfam" id="PF01565">
    <property type="entry name" value="FAD_binding_4"/>
    <property type="match status" value="1"/>
</dbReference>
<keyword evidence="8" id="KW-1185">Reference proteome</keyword>
<evidence type="ECO:0000256" key="5">
    <source>
        <dbReference type="ARBA" id="ARBA00023002"/>
    </source>
</evidence>
<sequence>MTQVISRIDDLRTALTGTVVTPDDPGYDKAREVWNGDIDRRPAVVAYCESAEDVARAVVFARDASLEVSVRSGGAHSGSGMGVGDAGIAIDLSRINDVVVDPEARRAVIGGGALQRDIDAATQAHGLAVPLGEIGHTGVGGIATGGGMGWLTRQHGLTCDNIVAAQVVLADGRIVRAAPGENPDLFWAIRGGGGNFGVVTAFEVALHDVGPQVELAMLFYGMDDAGDALRVARDLIPDLPPDVSFEVVALHAPPEPFVPEEHRGRLGFALAAVGFGSEQSHRDVVDRVRRALPPALFELITPMPYAALQQMFDEAFPWGTHTYVKALYLEEFTDRAIDVIVEQAGRMASPMSALFFYVLSGAFSSMDEQSTAFGGGRSPRLSVFILGMTPGADGLAEERVWVRGFYDALAPLALGKGAYVNEIMPDDIHRLPASYGDKFSRLQRIKAAYDPDNVFHRNANIIPAT</sequence>
<keyword evidence="3" id="KW-0285">Flavoprotein</keyword>
<dbReference type="Pfam" id="PF08031">
    <property type="entry name" value="BBE"/>
    <property type="match status" value="1"/>
</dbReference>
<comment type="similarity">
    <text evidence="2">Belongs to the oxygen-dependent FAD-linked oxidoreductase family.</text>
</comment>